<dbReference type="CDD" id="cd00030">
    <property type="entry name" value="C2"/>
    <property type="match status" value="2"/>
</dbReference>
<dbReference type="InterPro" id="IPR000008">
    <property type="entry name" value="C2_dom"/>
</dbReference>
<keyword evidence="4" id="KW-1185">Reference proteome</keyword>
<dbReference type="AlphaFoldDB" id="A0A835SV80"/>
<dbReference type="SMART" id="SM00239">
    <property type="entry name" value="C2"/>
    <property type="match status" value="2"/>
</dbReference>
<dbReference type="PANTHER" id="PTHR10774">
    <property type="entry name" value="EXTENDED SYNAPTOTAGMIN-RELATED"/>
    <property type="match status" value="1"/>
</dbReference>
<dbReference type="OrthoDB" id="67700at2759"/>
<feature type="domain" description="C2" evidence="2">
    <location>
        <begin position="297"/>
        <end position="412"/>
    </location>
</feature>
<organism evidence="3 4">
    <name type="scientific">Chlamydomonas incerta</name>
    <dbReference type="NCBI Taxonomy" id="51695"/>
    <lineage>
        <taxon>Eukaryota</taxon>
        <taxon>Viridiplantae</taxon>
        <taxon>Chlorophyta</taxon>
        <taxon>core chlorophytes</taxon>
        <taxon>Chlorophyceae</taxon>
        <taxon>CS clade</taxon>
        <taxon>Chlamydomonadales</taxon>
        <taxon>Chlamydomonadaceae</taxon>
        <taxon>Chlamydomonas</taxon>
    </lineage>
</organism>
<dbReference type="Proteomes" id="UP000650467">
    <property type="component" value="Unassembled WGS sequence"/>
</dbReference>
<reference evidence="3" key="1">
    <citation type="journal article" date="2020" name="bioRxiv">
        <title>Comparative genomics of Chlamydomonas.</title>
        <authorList>
            <person name="Craig R.J."/>
            <person name="Hasan A.R."/>
            <person name="Ness R.W."/>
            <person name="Keightley P.D."/>
        </authorList>
    </citation>
    <scope>NUCLEOTIDE SEQUENCE</scope>
    <source>
        <strain evidence="3">SAG 7.73</strain>
    </source>
</reference>
<dbReference type="SUPFAM" id="SSF49562">
    <property type="entry name" value="C2 domain (Calcium/lipid-binding domain, CaLB)"/>
    <property type="match status" value="2"/>
</dbReference>
<sequence length="772" mass="84309">MVLPFIGAGIATGIGTLAGLSLGPYIFSALTKPTSYYLLREEVDNDHKVASPEPGLLVRTQYRNTLPLLEPWVTDPDYERTSMINRLTATVWPTMTKAIIDLIVQGDVYNSVLYPQLQAQVFNKFAFVEDIFLGPHSLKHGKIDLKTNPFLADKLFTVGGVAPRIGGMRVVPTSDDEVLLETSMIWGSQAQFDVHVILRFGRLRLVVPLQLANISFKADVRVMLRPLVEQFPCLGGVSISLLRVPTVDFALKLVKGVDLMALPFLPQLVATALRIVLEPVTLPLLNKPLVPGIGLVLPNAMSFPIMPKFGLPDPPVGALKVTIMQLNNIRGGDDLYVRAEVRKGRTQQTRTVDNNRSPVFEEEFALIVDSFEKDVLKLQVWRDDMGWQDTLLSEVEVPFRNMITNANGDPEFDEEGRTKFVLADFVKDQKALVMKLPLRRYRKKERYGKSMTRSNTGAASGRSPSTTGGAAPGGGPGGAPPPPEKTSSRLKRLFTLKKKPKDLPPAAPSAASNISDSDMHEGPAAVPSAMPGGGRLQSAGGASMGRTGSMARTGSAIGGDAVVDAKEDCGTITFKVLFIPFNKPEYDDIQAEREVKVADPYQAMFPAPPGRTLAFMGDGGGGSGANALSLGVLTVQLVRCIDLAPEGAKDLATYVRMLVTNDTKDEEQTSSVILNETSPRWGDKFDFVLIPSTSELHIQVFNKQGMLANVVGSLFSRKKEDKDPILGKVLIRVEDVARNGRIKETWSLQDAERGYIELNLIWQPSHVSKDQI</sequence>
<gene>
    <name evidence="3" type="ORF">HXX76_009966</name>
</gene>
<dbReference type="EMBL" id="JAEHOC010000027">
    <property type="protein sequence ID" value="KAG2430443.1"/>
    <property type="molecule type" value="Genomic_DNA"/>
</dbReference>
<evidence type="ECO:0000313" key="4">
    <source>
        <dbReference type="Proteomes" id="UP000650467"/>
    </source>
</evidence>
<feature type="domain" description="C2" evidence="2">
    <location>
        <begin position="608"/>
        <end position="747"/>
    </location>
</feature>
<feature type="region of interest" description="Disordered" evidence="1">
    <location>
        <begin position="444"/>
        <end position="551"/>
    </location>
</feature>
<evidence type="ECO:0000256" key="1">
    <source>
        <dbReference type="SAM" id="MobiDB-lite"/>
    </source>
</evidence>
<evidence type="ECO:0000259" key="2">
    <source>
        <dbReference type="PROSITE" id="PS50004"/>
    </source>
</evidence>
<feature type="compositionally biased region" description="Basic residues" evidence="1">
    <location>
        <begin position="488"/>
        <end position="500"/>
    </location>
</feature>
<dbReference type="GO" id="GO:0008289">
    <property type="term" value="F:lipid binding"/>
    <property type="evidence" value="ECO:0007669"/>
    <property type="project" value="InterPro"/>
</dbReference>
<proteinExistence type="predicted"/>
<name>A0A835SV80_CHLIN</name>
<dbReference type="PROSITE" id="PS50004">
    <property type="entry name" value="C2"/>
    <property type="match status" value="2"/>
</dbReference>
<dbReference type="Pfam" id="PF00168">
    <property type="entry name" value="C2"/>
    <property type="match status" value="2"/>
</dbReference>
<dbReference type="PANTHER" id="PTHR10774:SF190">
    <property type="entry name" value="C2 CALCIUM_LIPID-BINDING ENDONUCLEASE_EXONUCLEASE_PHOSPHATASE-RELATED"/>
    <property type="match status" value="1"/>
</dbReference>
<evidence type="ECO:0000313" key="3">
    <source>
        <dbReference type="EMBL" id="KAG2430443.1"/>
    </source>
</evidence>
<dbReference type="Gene3D" id="2.60.40.150">
    <property type="entry name" value="C2 domain"/>
    <property type="match status" value="2"/>
</dbReference>
<dbReference type="GO" id="GO:0005783">
    <property type="term" value="C:endoplasmic reticulum"/>
    <property type="evidence" value="ECO:0007669"/>
    <property type="project" value="TreeGrafter"/>
</dbReference>
<protein>
    <recommendedName>
        <fullName evidence="2">C2 domain-containing protein</fullName>
    </recommendedName>
</protein>
<dbReference type="InterPro" id="IPR045050">
    <property type="entry name" value="Synaptotagmin_plant"/>
</dbReference>
<comment type="caution">
    <text evidence="3">The sequence shown here is derived from an EMBL/GenBank/DDBJ whole genome shotgun (WGS) entry which is preliminary data.</text>
</comment>
<accession>A0A835SV80</accession>
<dbReference type="InterPro" id="IPR035892">
    <property type="entry name" value="C2_domain_sf"/>
</dbReference>
<dbReference type="CDD" id="cd21677">
    <property type="entry name" value="SMP_SYT"/>
    <property type="match status" value="1"/>
</dbReference>
<feature type="compositionally biased region" description="Polar residues" evidence="1">
    <location>
        <begin position="451"/>
        <end position="467"/>
    </location>
</feature>